<dbReference type="InterPro" id="IPR036691">
    <property type="entry name" value="Endo/exonu/phosph_ase_sf"/>
</dbReference>
<evidence type="ECO:0000313" key="1">
    <source>
        <dbReference type="EMBL" id="KAK6171568.1"/>
    </source>
</evidence>
<protein>
    <submittedName>
        <fullName evidence="1">Uncharacterized protein</fullName>
    </submittedName>
</protein>
<keyword evidence="2" id="KW-1185">Reference proteome</keyword>
<dbReference type="AlphaFoldDB" id="A0AAN8PAU8"/>
<comment type="caution">
    <text evidence="1">The sequence shown here is derived from an EMBL/GenBank/DDBJ whole genome shotgun (WGS) entry which is preliminary data.</text>
</comment>
<gene>
    <name evidence="1" type="ORF">SNE40_019725</name>
</gene>
<dbReference type="Gene3D" id="3.60.10.10">
    <property type="entry name" value="Endonuclease/exonuclease/phosphatase"/>
    <property type="match status" value="1"/>
</dbReference>
<organism evidence="1 2">
    <name type="scientific">Patella caerulea</name>
    <name type="common">Rayed Mediterranean limpet</name>
    <dbReference type="NCBI Taxonomy" id="87958"/>
    <lineage>
        <taxon>Eukaryota</taxon>
        <taxon>Metazoa</taxon>
        <taxon>Spiralia</taxon>
        <taxon>Lophotrochozoa</taxon>
        <taxon>Mollusca</taxon>
        <taxon>Gastropoda</taxon>
        <taxon>Patellogastropoda</taxon>
        <taxon>Patelloidea</taxon>
        <taxon>Patellidae</taxon>
        <taxon>Patella</taxon>
    </lineage>
</organism>
<dbReference type="Proteomes" id="UP001347796">
    <property type="component" value="Unassembled WGS sequence"/>
</dbReference>
<sequence length="136" mass="15900">MTCIKHNGSSVVDYVITSTEMFNLIDYFDVQCKDESDHLPLEFHIQCHVEGFITESTNIQTTPYNYNKYVWKPSKKDEFAMEINTNFDNFNFEFKHLLSTEVDLAIECVTNFIKSCAKSMNSGKRSYHFKTEEQPP</sequence>
<proteinExistence type="predicted"/>
<reference evidence="1 2" key="1">
    <citation type="submission" date="2024-01" db="EMBL/GenBank/DDBJ databases">
        <title>The genome of the rayed Mediterranean limpet Patella caerulea (Linnaeus, 1758).</title>
        <authorList>
            <person name="Anh-Thu Weber A."/>
            <person name="Halstead-Nussloch G."/>
        </authorList>
    </citation>
    <scope>NUCLEOTIDE SEQUENCE [LARGE SCALE GENOMIC DNA]</scope>
    <source>
        <strain evidence="1">AATW-2023a</strain>
        <tissue evidence="1">Whole specimen</tissue>
    </source>
</reference>
<accession>A0AAN8PAU8</accession>
<dbReference type="EMBL" id="JAZGQO010000014">
    <property type="protein sequence ID" value="KAK6171568.1"/>
    <property type="molecule type" value="Genomic_DNA"/>
</dbReference>
<evidence type="ECO:0000313" key="2">
    <source>
        <dbReference type="Proteomes" id="UP001347796"/>
    </source>
</evidence>
<name>A0AAN8PAU8_PATCE</name>